<feature type="transmembrane region" description="Helical" evidence="2">
    <location>
        <begin position="940"/>
        <end position="959"/>
    </location>
</feature>
<protein>
    <submittedName>
        <fullName evidence="3">Uncharacterized protein</fullName>
    </submittedName>
</protein>
<dbReference type="Proteomes" id="UP000010816">
    <property type="component" value="Chromosome"/>
</dbReference>
<proteinExistence type="predicted"/>
<feature type="transmembrane region" description="Helical" evidence="2">
    <location>
        <begin position="709"/>
        <end position="729"/>
    </location>
</feature>
<feature type="transmembrane region" description="Helical" evidence="2">
    <location>
        <begin position="784"/>
        <end position="801"/>
    </location>
</feature>
<feature type="transmembrane region" description="Helical" evidence="2">
    <location>
        <begin position="758"/>
        <end position="778"/>
    </location>
</feature>
<evidence type="ECO:0000256" key="1">
    <source>
        <dbReference type="SAM" id="MobiDB-lite"/>
    </source>
</evidence>
<evidence type="ECO:0000256" key="2">
    <source>
        <dbReference type="SAM" id="Phobius"/>
    </source>
</evidence>
<organism evidence="3 4">
    <name type="scientific">Thioflavicoccus mobilis 8321</name>
    <dbReference type="NCBI Taxonomy" id="765912"/>
    <lineage>
        <taxon>Bacteria</taxon>
        <taxon>Pseudomonadati</taxon>
        <taxon>Pseudomonadota</taxon>
        <taxon>Gammaproteobacteria</taxon>
        <taxon>Chromatiales</taxon>
        <taxon>Chromatiaceae</taxon>
        <taxon>Thioflavicoccus</taxon>
    </lineage>
</organism>
<dbReference type="AlphaFoldDB" id="L0H1R0"/>
<gene>
    <name evidence="3" type="ORF">Thimo_3508</name>
</gene>
<feature type="transmembrane region" description="Helical" evidence="2">
    <location>
        <begin position="914"/>
        <end position="934"/>
    </location>
</feature>
<dbReference type="EMBL" id="CP003051">
    <property type="protein sequence ID" value="AGA92171.1"/>
    <property type="molecule type" value="Genomic_DNA"/>
</dbReference>
<keyword evidence="2" id="KW-0472">Membrane</keyword>
<dbReference type="RefSeq" id="WP_015282298.1">
    <property type="nucleotide sequence ID" value="NC_019940.1"/>
</dbReference>
<dbReference type="eggNOG" id="ENOG502Z7KH">
    <property type="taxonomic scope" value="Bacteria"/>
</dbReference>
<dbReference type="KEGG" id="tmb:Thimo_3508"/>
<keyword evidence="2" id="KW-0812">Transmembrane</keyword>
<keyword evidence="4" id="KW-1185">Reference proteome</keyword>
<reference evidence="3 4" key="1">
    <citation type="submission" date="2011-09" db="EMBL/GenBank/DDBJ databases">
        <title>Complete sequence of chromosome of Thioflavicoccus mobilis 8321.</title>
        <authorList>
            <consortium name="US DOE Joint Genome Institute"/>
            <person name="Lucas S."/>
            <person name="Han J."/>
            <person name="Lapidus A."/>
            <person name="Cheng J.-F."/>
            <person name="Goodwin L."/>
            <person name="Pitluck S."/>
            <person name="Peters L."/>
            <person name="Ovchinnikova G."/>
            <person name="Lu M."/>
            <person name="Detter J.C."/>
            <person name="Han C."/>
            <person name="Tapia R."/>
            <person name="Land M."/>
            <person name="Hauser L."/>
            <person name="Kyrpides N."/>
            <person name="Ivanova N."/>
            <person name="Pagani I."/>
            <person name="Vogl K."/>
            <person name="Liu Z."/>
            <person name="Imhoff J."/>
            <person name="Thiel V."/>
            <person name="Frigaard N.-U."/>
            <person name="Bryant D."/>
            <person name="Woyke T."/>
        </authorList>
    </citation>
    <scope>NUCLEOTIDE SEQUENCE [LARGE SCALE GENOMIC DNA]</scope>
    <source>
        <strain evidence="3 4">8321</strain>
    </source>
</reference>
<accession>L0H1R0</accession>
<dbReference type="PATRIC" id="fig|765912.4.peg.3440"/>
<dbReference type="HOGENOM" id="CLU_281030_0_0_6"/>
<evidence type="ECO:0000313" key="3">
    <source>
        <dbReference type="EMBL" id="AGA92171.1"/>
    </source>
</evidence>
<evidence type="ECO:0000313" key="4">
    <source>
        <dbReference type="Proteomes" id="UP000010816"/>
    </source>
</evidence>
<name>L0H1R0_9GAMM</name>
<sequence>MSVATAKAFRQQVLKPADGVFLFHSRAIERLIEEQLGARLLGVSVPDLPYYLMPRADFLLGLETENAEALSVIEGLQLPSYVILLPSPPELGLEARNLHRLQLDYWGRTFEAEVARAWQDRRDVDHDLDEFGAAALTGLIGPHAFAEVRDVLQRDGVALPVWDDDLICRAFVAMVVRLRCFAPAARGFFFPAIRVWDRVDQWLAASGLDLPEPRRGSRLPILLARSRPGAIELPSEPPVLPIGLPFVDSDPDLLRLQQAGGPETSRPLDPPSAPRQPVEALDAELEGRCLAAIRRGSLLRRRSLARRLGAQLRAAGRHLLGRILLLPGFEDIGNGRRPGRVRRSVRWQDLGLAALEEQSARAQRAQLESRFARAIRALGNARRLVQRLHRSAGFAPAAIEQVIAECEADAEEHMAILLAAKWKLGPATTEELQALIARLAEDDRRYSGSAAARAVLRQLEQVLAERRSNYYRLRLGHWLMNPLRHRLRQALPFQPLLKSLRALETARQHLEDLPWSMAELERASAVLATLTGRVTARLDTRITPRLEFAMREADFVSHDHRERIAAQKMRLELLDVIKRRRHLKFTDVRDIVARNILRLPDPTLHEILHGDRLARFDRAAARALPGVYRPGELYIKGLQQLGAPLFGTDTGRSILRHLLLPYGGAFLVLKTLDVVIHSIPHEGLAPHLATPVYVILTGTAVNLVVHTGLGWHLAVSLWEGIGILLRFLFYEGMHQLLRWEPVARLLKTPVMRVLWRNLVHPMLIGTLPLIPIIALAVLVEEVPIQPGLWLAGLAFALGTLARNTPAGRRFLDNLSTNTVLYLRRLNQTLLLGLIQRLLYFFKETMRRFAQWLHRVDEALTHHMGERFDSLLLKTLLAPLWRLAEAVIQFYVTVLVEPQINPVKHFPVVTVGHKILLPFLPAITAAFVEVSGQVLPKVVSYPLVTVTIALLPGLFGFLVWELKENWRLYQANHGRPQAASTAADEGIDMGVEPAIVGSHGETMAGLMMRGFHSGTLPKGFDRLRQVIRDELEEQSWYARRLRRTQRRIEDVRYCICVFFEHELTFALREHCHDPDCALQYVETGRPRIATNLVELQADLYVGTGQGQISLHALGRSLARLDRLVLYVRLYCRDAGIRIEADLHGSSRHIHRYCWSLVRDDLRLFAGRAGADPGQIDLPLPAPPLERVASRVR</sequence>
<feature type="region of interest" description="Disordered" evidence="1">
    <location>
        <begin position="255"/>
        <end position="278"/>
    </location>
</feature>
<keyword evidence="2" id="KW-1133">Transmembrane helix</keyword>